<reference evidence="1 2" key="1">
    <citation type="submission" date="2018-06" db="EMBL/GenBank/DDBJ databases">
        <title>Genomic Encyclopedia of Type Strains, Phase IV (KMG-IV): sequencing the most valuable type-strain genomes for metagenomic binning, comparative biology and taxonomic classification.</title>
        <authorList>
            <person name="Goeker M."/>
        </authorList>
    </citation>
    <scope>NUCLEOTIDE SEQUENCE [LARGE SCALE GENOMIC DNA]</scope>
    <source>
        <strain evidence="1 2">DSM 25619</strain>
    </source>
</reference>
<dbReference type="Proteomes" id="UP000252893">
    <property type="component" value="Unassembled WGS sequence"/>
</dbReference>
<dbReference type="AlphaFoldDB" id="A0A366E5Z8"/>
<evidence type="ECO:0000313" key="1">
    <source>
        <dbReference type="EMBL" id="RBO97505.1"/>
    </source>
</evidence>
<organism evidence="1 2">
    <name type="scientific">Pseudochrobactrum asaccharolyticum</name>
    <dbReference type="NCBI Taxonomy" id="354351"/>
    <lineage>
        <taxon>Bacteria</taxon>
        <taxon>Pseudomonadati</taxon>
        <taxon>Pseudomonadota</taxon>
        <taxon>Alphaproteobacteria</taxon>
        <taxon>Hyphomicrobiales</taxon>
        <taxon>Brucellaceae</taxon>
        <taxon>Pseudochrobactrum</taxon>
    </lineage>
</organism>
<evidence type="ECO:0000313" key="2">
    <source>
        <dbReference type="Proteomes" id="UP000252893"/>
    </source>
</evidence>
<protein>
    <submittedName>
        <fullName evidence="1">Uncharacterized protein</fullName>
    </submittedName>
</protein>
<dbReference type="EMBL" id="QNRH01000002">
    <property type="protein sequence ID" value="RBO97505.1"/>
    <property type="molecule type" value="Genomic_DNA"/>
</dbReference>
<proteinExistence type="predicted"/>
<accession>A0A366E5Z8</accession>
<dbReference type="RefSeq" id="WP_170137452.1">
    <property type="nucleotide sequence ID" value="NZ_JBHEEG010000002.1"/>
</dbReference>
<gene>
    <name evidence="1" type="ORF">DFR47_102289</name>
</gene>
<comment type="caution">
    <text evidence="1">The sequence shown here is derived from an EMBL/GenBank/DDBJ whole genome shotgun (WGS) entry which is preliminary data.</text>
</comment>
<keyword evidence="2" id="KW-1185">Reference proteome</keyword>
<name>A0A366E5Z8_9HYPH</name>
<sequence length="56" mass="6369">MSVLFDVLMVFGFTLLMLAVSFIRVQAKAGFYEPLLKTQTAEELPLDNGENYGRRQ</sequence>